<proteinExistence type="predicted"/>
<protein>
    <submittedName>
        <fullName evidence="2">Uncharacterized protein</fullName>
    </submittedName>
</protein>
<evidence type="ECO:0000256" key="1">
    <source>
        <dbReference type="SAM" id="MobiDB-lite"/>
    </source>
</evidence>
<reference evidence="2 3" key="1">
    <citation type="journal article" date="2013" name="Genome Biol.">
        <title>Draft genome of the mountain pine beetle, Dendroctonus ponderosae Hopkins, a major forest pest.</title>
        <authorList>
            <person name="Keeling C.I."/>
            <person name="Yuen M.M."/>
            <person name="Liao N.Y."/>
            <person name="Docking T.R."/>
            <person name="Chan S.K."/>
            <person name="Taylor G.A."/>
            <person name="Palmquist D.L."/>
            <person name="Jackman S.D."/>
            <person name="Nguyen A."/>
            <person name="Li M."/>
            <person name="Henderson H."/>
            <person name="Janes J.K."/>
            <person name="Zhao Y."/>
            <person name="Pandoh P."/>
            <person name="Moore R."/>
            <person name="Sperling F.A."/>
            <person name="Huber D.P."/>
            <person name="Birol I."/>
            <person name="Jones S.J."/>
            <person name="Bohlmann J."/>
        </authorList>
    </citation>
    <scope>NUCLEOTIDE SEQUENCE</scope>
</reference>
<sequence length="171" mass="18531">MTSTIDTIKPPAIDVSKTSTNNDNKTSAIDAKSREREEMQGWEKPIQKRLTLREPAHLMVSASPTHAGLSVGGLNPSLAAGGMMGRKTPPQNTGGTSAEELSEAARRKNHQTCTSKGTTHKSYKDAVSGTKMAIAAVIYRRTHKAAPAREVDELWPGMDRSNKEAHHISKM</sequence>
<gene>
    <name evidence="2" type="ORF">D910_08897</name>
</gene>
<name>U4UEU9_DENPD</name>
<accession>U4UEU9</accession>
<dbReference type="AlphaFoldDB" id="U4UEU9"/>
<dbReference type="Proteomes" id="UP000030742">
    <property type="component" value="Unassembled WGS sequence"/>
</dbReference>
<dbReference type="EMBL" id="KB632290">
    <property type="protein sequence ID" value="ERL91567.1"/>
    <property type="molecule type" value="Genomic_DNA"/>
</dbReference>
<feature type="region of interest" description="Disordered" evidence="1">
    <location>
        <begin position="1"/>
        <end position="42"/>
    </location>
</feature>
<feature type="compositionally biased region" description="Polar residues" evidence="1">
    <location>
        <begin position="16"/>
        <end position="27"/>
    </location>
</feature>
<evidence type="ECO:0000313" key="2">
    <source>
        <dbReference type="EMBL" id="ERL91567.1"/>
    </source>
</evidence>
<feature type="compositionally biased region" description="Basic and acidic residues" evidence="1">
    <location>
        <begin position="31"/>
        <end position="41"/>
    </location>
</feature>
<evidence type="ECO:0000313" key="3">
    <source>
        <dbReference type="Proteomes" id="UP000030742"/>
    </source>
</evidence>
<feature type="region of interest" description="Disordered" evidence="1">
    <location>
        <begin position="79"/>
        <end position="124"/>
    </location>
</feature>
<organism evidence="2 3">
    <name type="scientific">Dendroctonus ponderosae</name>
    <name type="common">Mountain pine beetle</name>
    <dbReference type="NCBI Taxonomy" id="77166"/>
    <lineage>
        <taxon>Eukaryota</taxon>
        <taxon>Metazoa</taxon>
        <taxon>Ecdysozoa</taxon>
        <taxon>Arthropoda</taxon>
        <taxon>Hexapoda</taxon>
        <taxon>Insecta</taxon>
        <taxon>Pterygota</taxon>
        <taxon>Neoptera</taxon>
        <taxon>Endopterygota</taxon>
        <taxon>Coleoptera</taxon>
        <taxon>Polyphaga</taxon>
        <taxon>Cucujiformia</taxon>
        <taxon>Curculionidae</taxon>
        <taxon>Scolytinae</taxon>
        <taxon>Dendroctonus</taxon>
    </lineage>
</organism>